<evidence type="ECO:0000313" key="3">
    <source>
        <dbReference type="Proteomes" id="UP000059188"/>
    </source>
</evidence>
<feature type="region of interest" description="Disordered" evidence="1">
    <location>
        <begin position="107"/>
        <end position="158"/>
    </location>
</feature>
<dbReference type="OrthoDB" id="3262515at2759"/>
<sequence>MSKQPKPVPKDNLEVPHASLLAPEPSTTPLSSEGQSAAHFSTSSDGRVVFTFPSRGTQHRALCPQPARYEALAPTSESLARVNSQVTTEKTNPLRLLTEEALDALLDSNNPKATHQTHSAPGGDDIEAWIEASKKTIAKANDQESHGPEEENKPSYSG</sequence>
<proteinExistence type="predicted"/>
<evidence type="ECO:0000256" key="1">
    <source>
        <dbReference type="SAM" id="MobiDB-lite"/>
    </source>
</evidence>
<dbReference type="AlphaFoldDB" id="A0A0B7G2P1"/>
<feature type="compositionally biased region" description="Basic and acidic residues" evidence="1">
    <location>
        <begin position="141"/>
        <end position="158"/>
    </location>
</feature>
<name>A0A0B7G2P1_THACB</name>
<feature type="compositionally biased region" description="Polar residues" evidence="1">
    <location>
        <begin position="25"/>
        <end position="45"/>
    </location>
</feature>
<gene>
    <name evidence="2" type="ORF">RSOLAG1IB_10715</name>
</gene>
<organism evidence="2 3">
    <name type="scientific">Thanatephorus cucumeris (strain AG1-IB / isolate 7/3/14)</name>
    <name type="common">Lettuce bottom rot fungus</name>
    <name type="synonym">Rhizoctonia solani</name>
    <dbReference type="NCBI Taxonomy" id="1108050"/>
    <lineage>
        <taxon>Eukaryota</taxon>
        <taxon>Fungi</taxon>
        <taxon>Dikarya</taxon>
        <taxon>Basidiomycota</taxon>
        <taxon>Agaricomycotina</taxon>
        <taxon>Agaricomycetes</taxon>
        <taxon>Cantharellales</taxon>
        <taxon>Ceratobasidiaceae</taxon>
        <taxon>Rhizoctonia</taxon>
        <taxon>Rhizoctonia solani AG-1</taxon>
    </lineage>
</organism>
<dbReference type="Proteomes" id="UP000059188">
    <property type="component" value="Unassembled WGS sequence"/>
</dbReference>
<protein>
    <submittedName>
        <fullName evidence="2">Uncharacterized protein</fullName>
    </submittedName>
</protein>
<keyword evidence="3" id="KW-1185">Reference proteome</keyword>
<dbReference type="EMBL" id="LN679179">
    <property type="protein sequence ID" value="CEL63379.1"/>
    <property type="molecule type" value="Genomic_DNA"/>
</dbReference>
<evidence type="ECO:0000313" key="2">
    <source>
        <dbReference type="EMBL" id="CEL63379.1"/>
    </source>
</evidence>
<feature type="region of interest" description="Disordered" evidence="1">
    <location>
        <begin position="1"/>
        <end position="47"/>
    </location>
</feature>
<reference evidence="2 3" key="1">
    <citation type="submission" date="2014-11" db="EMBL/GenBank/DDBJ databases">
        <authorList>
            <person name="Wibberg Daniel"/>
        </authorList>
    </citation>
    <scope>NUCLEOTIDE SEQUENCE [LARGE SCALE GENOMIC DNA]</scope>
    <source>
        <strain evidence="2">Rhizoctonia solani AG1-IB 7/3/14</strain>
    </source>
</reference>
<feature type="compositionally biased region" description="Polar residues" evidence="1">
    <location>
        <begin position="108"/>
        <end position="119"/>
    </location>
</feature>
<accession>A0A0B7G2P1</accession>